<dbReference type="PRINTS" id="PR00465">
    <property type="entry name" value="EP450IV"/>
</dbReference>
<evidence type="ECO:0000313" key="11">
    <source>
        <dbReference type="Proteomes" id="UP000322873"/>
    </source>
</evidence>
<comment type="cofactor">
    <cofactor evidence="1 6">
        <name>heme</name>
        <dbReference type="ChEBI" id="CHEBI:30413"/>
    </cofactor>
</comment>
<dbReference type="InterPro" id="IPR053007">
    <property type="entry name" value="CYP450_monoxygenase_sec-met"/>
</dbReference>
<dbReference type="EMBL" id="VICG01000004">
    <property type="protein sequence ID" value="KAA8573279.1"/>
    <property type="molecule type" value="Genomic_DNA"/>
</dbReference>
<organism evidence="10 11">
    <name type="scientific">Monilinia fructicola</name>
    <name type="common">Brown rot fungus</name>
    <name type="synonym">Ciboria fructicola</name>
    <dbReference type="NCBI Taxonomy" id="38448"/>
    <lineage>
        <taxon>Eukaryota</taxon>
        <taxon>Fungi</taxon>
        <taxon>Dikarya</taxon>
        <taxon>Ascomycota</taxon>
        <taxon>Pezizomycotina</taxon>
        <taxon>Leotiomycetes</taxon>
        <taxon>Helotiales</taxon>
        <taxon>Sclerotiniaceae</taxon>
        <taxon>Monilinia</taxon>
    </lineage>
</organism>
<sequence length="692" mass="77243">MSEKMIENFRLGFLPILEDTRLYLLLALGILTLCINTVLRLNVKRNSSGPIRVPPTIPVVGHIIGILWHKNEYYSILSLVPSLQRQHKAISLWHLEGQFGARLAGLSKSASERLLADVFSDSDAPSLMVKGIKVIQGALSPSGGIFSMLREAALATKNHLDNLASTARNDNNCETIDLWDWVRHGLTVVTSESLYGAQNPYRDPKIEAGFWAFSDGSMNLILPSFLSTVIASKAICGRDAVVNGFRRYFSSGDYLEGSELVKSRYELLVDETDDTHADLAKHETISNIAALSNTTPTMFWVIYQLFSDPLLLKEVRSQVGEITTSEISTQGKTIHKIDLKKLHQLPILNSMIMETLRFRSTGTGPRQVLADTFVGQDQYLLKKDSIVIIANRRLHFNKSIWGETADTFRPERFCEKTPLNAFRAFGGGVNTCPGRAFVTPVMAAFVGMLAMRFDIIPDGNEWVEPIQDISNMSAQIASPIKKVLFRKLVLDTPARQTTPGDRNSATGAAPRRDGATPSALGSRMRSSIPMTPRSVGGVDFARQVAEQRALGNPSQPKKFRSVAAPKGSKLAAGYTDRTKHRIDEDEDDKASRVKALEEMMKLQQIDEATFLKLRDEILGGDVESTHLVKGLDYKLLERVRRGEDVLSGKNDNEDQPEETEDLDDEFERLEERDVVAVEKRRAKRKERWHHQA</sequence>
<dbReference type="GO" id="GO:0016705">
    <property type="term" value="F:oxidoreductase activity, acting on paired donors, with incorporation or reduction of molecular oxygen"/>
    <property type="evidence" value="ECO:0007669"/>
    <property type="project" value="InterPro"/>
</dbReference>
<dbReference type="GO" id="GO:0005506">
    <property type="term" value="F:iron ion binding"/>
    <property type="evidence" value="ECO:0007669"/>
    <property type="project" value="InterPro"/>
</dbReference>
<protein>
    <recommendedName>
        <fullName evidence="9">RED-like N-terminal domain-containing protein</fullName>
    </recommendedName>
</protein>
<keyword evidence="8" id="KW-0812">Transmembrane</keyword>
<evidence type="ECO:0000256" key="3">
    <source>
        <dbReference type="ARBA" id="ARBA00022723"/>
    </source>
</evidence>
<keyword evidence="8" id="KW-1133">Transmembrane helix</keyword>
<feature type="compositionally biased region" description="Acidic residues" evidence="7">
    <location>
        <begin position="653"/>
        <end position="666"/>
    </location>
</feature>
<evidence type="ECO:0000256" key="7">
    <source>
        <dbReference type="SAM" id="MobiDB-lite"/>
    </source>
</evidence>
<dbReference type="CDD" id="cd11040">
    <property type="entry name" value="CYP7_CYP8-like"/>
    <property type="match status" value="1"/>
</dbReference>
<dbReference type="Proteomes" id="UP000322873">
    <property type="component" value="Unassembled WGS sequence"/>
</dbReference>
<keyword evidence="8" id="KW-0472">Membrane</keyword>
<dbReference type="Pfam" id="PF07808">
    <property type="entry name" value="RED_N"/>
    <property type="match status" value="1"/>
</dbReference>
<dbReference type="GO" id="GO:0004497">
    <property type="term" value="F:monooxygenase activity"/>
    <property type="evidence" value="ECO:0007669"/>
    <property type="project" value="InterPro"/>
</dbReference>
<keyword evidence="3 6" id="KW-0479">Metal-binding</keyword>
<dbReference type="Pfam" id="PF00067">
    <property type="entry name" value="p450"/>
    <property type="match status" value="1"/>
</dbReference>
<feature type="domain" description="RED-like N-terminal" evidence="9">
    <location>
        <begin position="566"/>
        <end position="670"/>
    </location>
</feature>
<dbReference type="Gene3D" id="1.10.630.10">
    <property type="entry name" value="Cytochrome P450"/>
    <property type="match status" value="1"/>
</dbReference>
<proteinExistence type="inferred from homology"/>
<comment type="similarity">
    <text evidence="2">Belongs to the cytochrome P450 family.</text>
</comment>
<dbReference type="PANTHER" id="PTHR47582">
    <property type="entry name" value="P450, PUTATIVE (EUROFUNG)-RELATED"/>
    <property type="match status" value="1"/>
</dbReference>
<dbReference type="InterPro" id="IPR012916">
    <property type="entry name" value="RED_N"/>
</dbReference>
<keyword evidence="4 6" id="KW-0408">Iron</keyword>
<comment type="caution">
    <text evidence="10">The sequence shown here is derived from an EMBL/GenBank/DDBJ whole genome shotgun (WGS) entry which is preliminary data.</text>
</comment>
<dbReference type="SUPFAM" id="SSF48264">
    <property type="entry name" value="Cytochrome P450"/>
    <property type="match status" value="1"/>
</dbReference>
<name>A0A5M9JYQ1_MONFR</name>
<keyword evidence="11" id="KW-1185">Reference proteome</keyword>
<evidence type="ECO:0000256" key="6">
    <source>
        <dbReference type="PIRSR" id="PIRSR602403-1"/>
    </source>
</evidence>
<dbReference type="GO" id="GO:0020037">
    <property type="term" value="F:heme binding"/>
    <property type="evidence" value="ECO:0007669"/>
    <property type="project" value="InterPro"/>
</dbReference>
<feature type="region of interest" description="Disordered" evidence="7">
    <location>
        <begin position="645"/>
        <end position="666"/>
    </location>
</feature>
<evidence type="ECO:0000256" key="4">
    <source>
        <dbReference type="ARBA" id="ARBA00023004"/>
    </source>
</evidence>
<feature type="region of interest" description="Disordered" evidence="7">
    <location>
        <begin position="494"/>
        <end position="533"/>
    </location>
</feature>
<dbReference type="VEuPathDB" id="FungiDB:MFRU_025g00810"/>
<evidence type="ECO:0000256" key="2">
    <source>
        <dbReference type="ARBA" id="ARBA00010617"/>
    </source>
</evidence>
<dbReference type="VEuPathDB" id="FungiDB:MFRU_025g00800"/>
<reference evidence="10 11" key="1">
    <citation type="submission" date="2019-06" db="EMBL/GenBank/DDBJ databases">
        <title>Genome Sequence of the Brown Rot Fungal Pathogen Monilinia fructicola.</title>
        <authorList>
            <person name="De Miccolis Angelini R.M."/>
            <person name="Landi L."/>
            <person name="Abate D."/>
            <person name="Pollastro S."/>
            <person name="Romanazzi G."/>
            <person name="Faretra F."/>
        </authorList>
    </citation>
    <scope>NUCLEOTIDE SEQUENCE [LARGE SCALE GENOMIC DNA]</scope>
    <source>
        <strain evidence="10 11">Mfrc123</strain>
    </source>
</reference>
<dbReference type="PANTHER" id="PTHR47582:SF1">
    <property type="entry name" value="P450, PUTATIVE (EUROFUNG)-RELATED"/>
    <property type="match status" value="1"/>
</dbReference>
<evidence type="ECO:0000313" key="10">
    <source>
        <dbReference type="EMBL" id="KAA8573279.1"/>
    </source>
</evidence>
<dbReference type="InterPro" id="IPR036396">
    <property type="entry name" value="Cyt_P450_sf"/>
</dbReference>
<evidence type="ECO:0000259" key="9">
    <source>
        <dbReference type="Pfam" id="PF07808"/>
    </source>
</evidence>
<feature type="compositionally biased region" description="Polar residues" evidence="7">
    <location>
        <begin position="494"/>
        <end position="506"/>
    </location>
</feature>
<accession>A0A5M9JYQ1</accession>
<dbReference type="InterPro" id="IPR002403">
    <property type="entry name" value="Cyt_P450_E_grp-IV"/>
</dbReference>
<feature type="binding site" description="axial binding residue" evidence="6">
    <location>
        <position position="432"/>
    </location>
    <ligand>
        <name>heme</name>
        <dbReference type="ChEBI" id="CHEBI:30413"/>
    </ligand>
    <ligandPart>
        <name>Fe</name>
        <dbReference type="ChEBI" id="CHEBI:18248"/>
    </ligandPart>
</feature>
<dbReference type="InterPro" id="IPR001128">
    <property type="entry name" value="Cyt_P450"/>
</dbReference>
<evidence type="ECO:0000256" key="1">
    <source>
        <dbReference type="ARBA" id="ARBA00001971"/>
    </source>
</evidence>
<feature type="region of interest" description="Disordered" evidence="7">
    <location>
        <begin position="548"/>
        <end position="571"/>
    </location>
</feature>
<gene>
    <name evidence="10" type="ORF">EYC84_003770</name>
</gene>
<evidence type="ECO:0000256" key="8">
    <source>
        <dbReference type="SAM" id="Phobius"/>
    </source>
</evidence>
<keyword evidence="5" id="KW-0843">Virulence</keyword>
<evidence type="ECO:0000256" key="5">
    <source>
        <dbReference type="ARBA" id="ARBA00023026"/>
    </source>
</evidence>
<dbReference type="AlphaFoldDB" id="A0A5M9JYQ1"/>
<keyword evidence="6" id="KW-0349">Heme</keyword>
<feature type="transmembrane region" description="Helical" evidence="8">
    <location>
        <begin position="20"/>
        <end position="39"/>
    </location>
</feature>